<dbReference type="Proteomes" id="UP000076796">
    <property type="component" value="Unassembled WGS sequence"/>
</dbReference>
<evidence type="ECO:0000313" key="2">
    <source>
        <dbReference type="Proteomes" id="UP000076796"/>
    </source>
</evidence>
<keyword evidence="2" id="KW-1185">Reference proteome</keyword>
<protein>
    <submittedName>
        <fullName evidence="1">Uncharacterized protein</fullName>
    </submittedName>
</protein>
<sequence>MKFIRRFKDSSLHKAVGLELGSFRELELDAGKDVQYCRGFYVHFNTKLIGIVATDEGPVFICDQEKFLLDEQTLHFLLQKNAEVNTFIFMWEGKVKLQIPYLRSLVEYNGKWVDDSIFDFFSWLYEASGRKRFYSYYRLKHVSAAELFPYRPLQREGKAVV</sequence>
<evidence type="ECO:0000313" key="1">
    <source>
        <dbReference type="EMBL" id="KZS44533.1"/>
    </source>
</evidence>
<name>A0A163FRQ8_9BACL</name>
<reference evidence="1" key="1">
    <citation type="journal article" date="2016" name="Genome Announc.">
        <title>Draft genomes of two strains of Paenibacillus glucanolyticus with capability to degrade lignocellulose.</title>
        <authorList>
            <person name="Mathews S.L."/>
            <person name="Pawlak J."/>
            <person name="Grunden A.M."/>
        </authorList>
    </citation>
    <scope>NUCLEOTIDE SEQUENCE [LARGE SCALE GENOMIC DNA]</scope>
    <source>
        <strain evidence="1">SLM1</strain>
    </source>
</reference>
<dbReference type="GeneID" id="97553776"/>
<organism evidence="1 2">
    <name type="scientific">Paenibacillus glucanolyticus</name>
    <dbReference type="NCBI Taxonomy" id="59843"/>
    <lineage>
        <taxon>Bacteria</taxon>
        <taxon>Bacillati</taxon>
        <taxon>Bacillota</taxon>
        <taxon>Bacilli</taxon>
        <taxon>Bacillales</taxon>
        <taxon>Paenibacillaceae</taxon>
        <taxon>Paenibacillus</taxon>
    </lineage>
</organism>
<dbReference type="EMBL" id="LWMH01000002">
    <property type="protein sequence ID" value="KZS44533.1"/>
    <property type="molecule type" value="Genomic_DNA"/>
</dbReference>
<dbReference type="OrthoDB" id="9135566at2"/>
<comment type="caution">
    <text evidence="1">The sequence shown here is derived from an EMBL/GenBank/DDBJ whole genome shotgun (WGS) entry which is preliminary data.</text>
</comment>
<dbReference type="STRING" id="59843.A3958_03530"/>
<dbReference type="KEGG" id="pglu:A3958_03530"/>
<dbReference type="RefSeq" id="WP_006212289.1">
    <property type="nucleotide sequence ID" value="NZ_CBCSBX010000002.1"/>
</dbReference>
<dbReference type="AlphaFoldDB" id="A0A163FRQ8"/>
<gene>
    <name evidence="1" type="ORF">AWU65_31265</name>
</gene>
<accession>A0A163FRQ8</accession>
<proteinExistence type="predicted"/>